<evidence type="ECO:0000259" key="6">
    <source>
        <dbReference type="Pfam" id="PF22740"/>
    </source>
</evidence>
<dbReference type="InterPro" id="IPR053931">
    <property type="entry name" value="RapZ_C"/>
</dbReference>
<evidence type="ECO:0000256" key="2">
    <source>
        <dbReference type="ARBA" id="ARBA00022840"/>
    </source>
</evidence>
<organism evidence="7 8">
    <name type="scientific">Cardiobacterium hominis (strain ATCC 15826 / DSM 8339 / NCTC 10426 / 6573)</name>
    <dbReference type="NCBI Taxonomy" id="638300"/>
    <lineage>
        <taxon>Bacteria</taxon>
        <taxon>Pseudomonadati</taxon>
        <taxon>Pseudomonadota</taxon>
        <taxon>Gammaproteobacteria</taxon>
        <taxon>Cardiobacteriales</taxon>
        <taxon>Cardiobacteriaceae</taxon>
        <taxon>Cardiobacterium</taxon>
    </lineage>
</organism>
<dbReference type="GO" id="GO:0005525">
    <property type="term" value="F:GTP binding"/>
    <property type="evidence" value="ECO:0007669"/>
    <property type="project" value="UniProtKB-UniRule"/>
</dbReference>
<gene>
    <name evidence="7" type="ORF">HMPREF0198_1224</name>
</gene>
<keyword evidence="8" id="KW-1185">Reference proteome</keyword>
<dbReference type="SUPFAM" id="SSF52540">
    <property type="entry name" value="P-loop containing nucleoside triphosphate hydrolases"/>
    <property type="match status" value="1"/>
</dbReference>
<keyword evidence="3 4" id="KW-0342">GTP-binding</keyword>
<evidence type="ECO:0000313" key="8">
    <source>
        <dbReference type="Proteomes" id="UP000004870"/>
    </source>
</evidence>
<protein>
    <submittedName>
        <fullName evidence="7">Uncharacterized protein</fullName>
    </submittedName>
</protein>
<feature type="binding site" evidence="4">
    <location>
        <begin position="17"/>
        <end position="24"/>
    </location>
    <ligand>
        <name>ATP</name>
        <dbReference type="ChEBI" id="CHEBI:30616"/>
    </ligand>
</feature>
<evidence type="ECO:0000259" key="5">
    <source>
        <dbReference type="Pfam" id="PF03668"/>
    </source>
</evidence>
<dbReference type="Pfam" id="PF22740">
    <property type="entry name" value="PapZ_C"/>
    <property type="match status" value="1"/>
</dbReference>
<feature type="domain" description="RapZ-like N-terminal" evidence="5">
    <location>
        <begin position="12"/>
        <end position="165"/>
    </location>
</feature>
<dbReference type="STRING" id="2718.CHUV0807_0516"/>
<feature type="domain" description="RapZ C-terminal" evidence="6">
    <location>
        <begin position="172"/>
        <end position="291"/>
    </location>
</feature>
<sequence>MALQPPGKETTMLIITGLAGAGKTIALDTLEDLGYYCIDNLPSALLASLVRDFAPKQAQPVAVAMDSRNAVDLAALPEKIRELRQQAEIQILFLTADTDVLVRRYSETRRPHPLHIRAESARALPEAIEYERHLLNPLMNLADIILDTSGYSVYQLKDRLRTVLGDAAPALIITLQSFGFKHGTPVNADFLFDVRFLPNPYWDAAIRAYSGSDAPVIAFLEQYDEPRRFVADTAAYLKNWLPAFVQGSNRAYLTVGIGCTGGQHRSVYVTEQIAALLKPDFPGLHVEHRDRKSHSS</sequence>
<dbReference type="PANTHER" id="PTHR30448">
    <property type="entry name" value="RNASE ADAPTER PROTEIN RAPZ"/>
    <property type="match status" value="1"/>
</dbReference>
<dbReference type="EMBL" id="ACKY01000059">
    <property type="protein sequence ID" value="EEV88617.1"/>
    <property type="molecule type" value="Genomic_DNA"/>
</dbReference>
<keyword evidence="1 4" id="KW-0547">Nucleotide-binding</keyword>
<evidence type="ECO:0000256" key="4">
    <source>
        <dbReference type="HAMAP-Rule" id="MF_00636"/>
    </source>
</evidence>
<dbReference type="HOGENOM" id="CLU_059558_1_1_6"/>
<dbReference type="Proteomes" id="UP000004870">
    <property type="component" value="Unassembled WGS sequence"/>
</dbReference>
<dbReference type="PANTHER" id="PTHR30448:SF0">
    <property type="entry name" value="RNASE ADAPTER PROTEIN RAPZ"/>
    <property type="match status" value="1"/>
</dbReference>
<dbReference type="InterPro" id="IPR053930">
    <property type="entry name" value="RapZ-like_N"/>
</dbReference>
<dbReference type="InterPro" id="IPR027417">
    <property type="entry name" value="P-loop_NTPase"/>
</dbReference>
<evidence type="ECO:0000256" key="1">
    <source>
        <dbReference type="ARBA" id="ARBA00022741"/>
    </source>
</evidence>
<evidence type="ECO:0000313" key="7">
    <source>
        <dbReference type="EMBL" id="EEV88617.1"/>
    </source>
</evidence>
<accession>C8N9P6</accession>
<dbReference type="GO" id="GO:0005524">
    <property type="term" value="F:ATP binding"/>
    <property type="evidence" value="ECO:0007669"/>
    <property type="project" value="UniProtKB-UniRule"/>
</dbReference>
<dbReference type="NCBIfam" id="NF003828">
    <property type="entry name" value="PRK05416.1"/>
    <property type="match status" value="1"/>
</dbReference>
<dbReference type="HAMAP" id="MF_00636">
    <property type="entry name" value="RapZ_like"/>
    <property type="match status" value="1"/>
</dbReference>
<dbReference type="Pfam" id="PF03668">
    <property type="entry name" value="RapZ-like_N"/>
    <property type="match status" value="1"/>
</dbReference>
<dbReference type="AlphaFoldDB" id="C8N9P6"/>
<dbReference type="InterPro" id="IPR005337">
    <property type="entry name" value="RapZ-like"/>
</dbReference>
<reference evidence="7 8" key="1">
    <citation type="submission" date="2009-08" db="EMBL/GenBank/DDBJ databases">
        <authorList>
            <person name="Qin X."/>
            <person name="Bachman B."/>
            <person name="Battles P."/>
            <person name="Bell A."/>
            <person name="Bess C."/>
            <person name="Bickham C."/>
            <person name="Chaboub L."/>
            <person name="Chen D."/>
            <person name="Coyle M."/>
            <person name="Deiros D.R."/>
            <person name="Dinh H."/>
            <person name="Forbes L."/>
            <person name="Fowler G."/>
            <person name="Francisco L."/>
            <person name="Fu Q."/>
            <person name="Gubbala S."/>
            <person name="Hale W."/>
            <person name="Han Y."/>
            <person name="Hemphill L."/>
            <person name="Highlander S.K."/>
            <person name="Hirani K."/>
            <person name="Hogues M."/>
            <person name="Jackson L."/>
            <person name="Jakkamsetti A."/>
            <person name="Javaid M."/>
            <person name="Jiang H."/>
            <person name="Korchina V."/>
            <person name="Kovar C."/>
            <person name="Lara F."/>
            <person name="Lee S."/>
            <person name="Mata R."/>
            <person name="Mathew T."/>
            <person name="Moen C."/>
            <person name="Morales K."/>
            <person name="Munidasa M."/>
            <person name="Nazareth L."/>
            <person name="Ngo R."/>
            <person name="Nguyen L."/>
            <person name="Okwuonu G."/>
            <person name="Ongeri F."/>
            <person name="Patil S."/>
            <person name="Petrosino J."/>
            <person name="Pham C."/>
            <person name="Pham P."/>
            <person name="Pu L.-L."/>
            <person name="Puazo M."/>
            <person name="Raj R."/>
            <person name="Reid J."/>
            <person name="Rouhana J."/>
            <person name="Saada N."/>
            <person name="Shang Y."/>
            <person name="Simmons D."/>
            <person name="Thornton R."/>
            <person name="Warren J."/>
            <person name="Weissenberger G."/>
            <person name="Zhang J."/>
            <person name="Zhang L."/>
            <person name="Zhou C."/>
            <person name="Zhu D."/>
            <person name="Muzny D."/>
            <person name="Worley K."/>
            <person name="Gibbs R."/>
        </authorList>
    </citation>
    <scope>NUCLEOTIDE SEQUENCE [LARGE SCALE GENOMIC DNA]</scope>
    <source>
        <strain evidence="8">ATCC 15826 / DSM 8339 / NCTC 10426 / 6573</strain>
    </source>
</reference>
<feature type="binding site" evidence="4">
    <location>
        <begin position="66"/>
        <end position="69"/>
    </location>
    <ligand>
        <name>GTP</name>
        <dbReference type="ChEBI" id="CHEBI:37565"/>
    </ligand>
</feature>
<comment type="caution">
    <text evidence="7">The sequence shown here is derived from an EMBL/GenBank/DDBJ whole genome shotgun (WGS) entry which is preliminary data.</text>
</comment>
<evidence type="ECO:0000256" key="3">
    <source>
        <dbReference type="ARBA" id="ARBA00023134"/>
    </source>
</evidence>
<name>C8N9P6_CARH6</name>
<dbReference type="PIRSF" id="PIRSF005052">
    <property type="entry name" value="P-loopkin"/>
    <property type="match status" value="1"/>
</dbReference>
<keyword evidence="2 4" id="KW-0067">ATP-binding</keyword>
<proteinExistence type="inferred from homology"/>